<dbReference type="Gene3D" id="3.40.50.300">
    <property type="entry name" value="P-loop containing nucleotide triphosphate hydrolases"/>
    <property type="match status" value="1"/>
</dbReference>
<dbReference type="InterPro" id="IPR050173">
    <property type="entry name" value="ABC_transporter_C-like"/>
</dbReference>
<keyword evidence="1" id="KW-0547">Nucleotide-binding</keyword>
<dbReference type="InterPro" id="IPR017871">
    <property type="entry name" value="ABC_transporter-like_CS"/>
</dbReference>
<dbReference type="InterPro" id="IPR027417">
    <property type="entry name" value="P-loop_NTPase"/>
</dbReference>
<dbReference type="GO" id="GO:0016020">
    <property type="term" value="C:membrane"/>
    <property type="evidence" value="ECO:0007669"/>
    <property type="project" value="TreeGrafter"/>
</dbReference>
<reference evidence="4" key="1">
    <citation type="submission" date="2021-01" db="EMBL/GenBank/DDBJ databases">
        <authorList>
            <person name="Corre E."/>
            <person name="Pelletier E."/>
            <person name="Niang G."/>
            <person name="Scheremetjew M."/>
            <person name="Finn R."/>
            <person name="Kale V."/>
            <person name="Holt S."/>
            <person name="Cochrane G."/>
            <person name="Meng A."/>
            <person name="Brown T."/>
            <person name="Cohen L."/>
        </authorList>
    </citation>
    <scope>NUCLEOTIDE SEQUENCE</scope>
    <source>
        <strain evidence="4">379</strain>
    </source>
</reference>
<dbReference type="GO" id="GO:0042626">
    <property type="term" value="F:ATPase-coupled transmembrane transporter activity"/>
    <property type="evidence" value="ECO:0007669"/>
    <property type="project" value="TreeGrafter"/>
</dbReference>
<sequence length="176" mass="18736">MDGVDVSTTPLLEHREGVAVIPQEPTLFSGSVRDNLDPKGAWSDEALWEALRRVQMAHAVPSLQSPVAEDGANFSAGQRQLLCIARALLSRCSLVLLDEATSSVDAETDALIQRTVRSAFGHATVLTIAHRLSSVLDADKIMVLEAGRLVEFGSPQELMAKSGGAFRQLVVSGASS</sequence>
<name>A0A7S3WJA8_EMIHU</name>
<dbReference type="EMBL" id="HBIR01031758">
    <property type="protein sequence ID" value="CAE0561187.1"/>
    <property type="molecule type" value="Transcribed_RNA"/>
</dbReference>
<evidence type="ECO:0000256" key="1">
    <source>
        <dbReference type="ARBA" id="ARBA00022741"/>
    </source>
</evidence>
<keyword evidence="2" id="KW-0067">ATP-binding</keyword>
<dbReference type="PROSITE" id="PS00211">
    <property type="entry name" value="ABC_TRANSPORTER_1"/>
    <property type="match status" value="1"/>
</dbReference>
<dbReference type="AlphaFoldDB" id="A0A7S3WJA8"/>
<proteinExistence type="predicted"/>
<dbReference type="SUPFAM" id="SSF52540">
    <property type="entry name" value="P-loop containing nucleoside triphosphate hydrolases"/>
    <property type="match status" value="1"/>
</dbReference>
<evidence type="ECO:0000259" key="3">
    <source>
        <dbReference type="Pfam" id="PF00005"/>
    </source>
</evidence>
<dbReference type="GO" id="GO:0005524">
    <property type="term" value="F:ATP binding"/>
    <property type="evidence" value="ECO:0007669"/>
    <property type="project" value="UniProtKB-KW"/>
</dbReference>
<evidence type="ECO:0000256" key="2">
    <source>
        <dbReference type="ARBA" id="ARBA00022840"/>
    </source>
</evidence>
<dbReference type="InterPro" id="IPR003439">
    <property type="entry name" value="ABC_transporter-like_ATP-bd"/>
</dbReference>
<gene>
    <name evidence="4" type="ORF">EHUX00137_LOCUS24637</name>
</gene>
<dbReference type="Pfam" id="PF00005">
    <property type="entry name" value="ABC_tran"/>
    <property type="match status" value="1"/>
</dbReference>
<accession>A0A7S3WJA8</accession>
<dbReference type="GO" id="GO:0016887">
    <property type="term" value="F:ATP hydrolysis activity"/>
    <property type="evidence" value="ECO:0007669"/>
    <property type="project" value="InterPro"/>
</dbReference>
<feature type="domain" description="ABC transporter" evidence="3">
    <location>
        <begin position="2"/>
        <end position="102"/>
    </location>
</feature>
<evidence type="ECO:0000313" key="4">
    <source>
        <dbReference type="EMBL" id="CAE0561187.1"/>
    </source>
</evidence>
<organism evidence="4">
    <name type="scientific">Emiliania huxleyi</name>
    <name type="common">Coccolithophore</name>
    <name type="synonym">Pontosphaera huxleyi</name>
    <dbReference type="NCBI Taxonomy" id="2903"/>
    <lineage>
        <taxon>Eukaryota</taxon>
        <taxon>Haptista</taxon>
        <taxon>Haptophyta</taxon>
        <taxon>Prymnesiophyceae</taxon>
        <taxon>Isochrysidales</taxon>
        <taxon>Noelaerhabdaceae</taxon>
        <taxon>Emiliania</taxon>
    </lineage>
</organism>
<dbReference type="PANTHER" id="PTHR24223">
    <property type="entry name" value="ATP-BINDING CASSETTE SUB-FAMILY C"/>
    <property type="match status" value="1"/>
</dbReference>
<protein>
    <recommendedName>
        <fullName evidence="3">ABC transporter domain-containing protein</fullName>
    </recommendedName>
</protein>